<proteinExistence type="predicted"/>
<feature type="compositionally biased region" description="Basic and acidic residues" evidence="1">
    <location>
        <begin position="171"/>
        <end position="223"/>
    </location>
</feature>
<keyword evidence="3" id="KW-1185">Reference proteome</keyword>
<accession>A0A4Z1I4G6</accession>
<dbReference type="AlphaFoldDB" id="A0A4Z1I4G6"/>
<evidence type="ECO:0000313" key="3">
    <source>
        <dbReference type="Proteomes" id="UP000297452"/>
    </source>
</evidence>
<protein>
    <submittedName>
        <fullName evidence="2">Uncharacterized protein</fullName>
    </submittedName>
</protein>
<sequence length="223" mass="25357">MDTKKPAASLVEMYQKQVLDGITVVNEKLFSLTYPRRKKYLSELLPALHSRIKDADSYIEKLSAEDRAEELAYVASNNFSLDPIDITNTNTAFRSMRVVQQDLLRTILFVQNLLDEYNQQRVLVKFREQSALTQIPMISSSTVDSEVLDTRNQFSTGLKPDEPPFLLPKMEGLESEPKAEASSKEGILRQPREKFSERGVPVHKEGDKSKAVTDDLGQDKDLY</sequence>
<evidence type="ECO:0000313" key="2">
    <source>
        <dbReference type="EMBL" id="TGO53640.1"/>
    </source>
</evidence>
<gene>
    <name evidence="2" type="ORF">BOTNAR_0290g00020</name>
</gene>
<dbReference type="Proteomes" id="UP000297452">
    <property type="component" value="Unassembled WGS sequence"/>
</dbReference>
<organism evidence="2 3">
    <name type="scientific">Botryotinia narcissicola</name>
    <dbReference type="NCBI Taxonomy" id="278944"/>
    <lineage>
        <taxon>Eukaryota</taxon>
        <taxon>Fungi</taxon>
        <taxon>Dikarya</taxon>
        <taxon>Ascomycota</taxon>
        <taxon>Pezizomycotina</taxon>
        <taxon>Leotiomycetes</taxon>
        <taxon>Helotiales</taxon>
        <taxon>Sclerotiniaceae</taxon>
        <taxon>Botryotinia</taxon>
    </lineage>
</organism>
<name>A0A4Z1I4G6_9HELO</name>
<reference evidence="2 3" key="1">
    <citation type="submission" date="2017-12" db="EMBL/GenBank/DDBJ databases">
        <title>Comparative genomics of Botrytis spp.</title>
        <authorList>
            <person name="Valero-Jimenez C.A."/>
            <person name="Tapia P."/>
            <person name="Veloso J."/>
            <person name="Silva-Moreno E."/>
            <person name="Staats M."/>
            <person name="Valdes J.H."/>
            <person name="Van Kan J.A.L."/>
        </authorList>
    </citation>
    <scope>NUCLEOTIDE SEQUENCE [LARGE SCALE GENOMIC DNA]</scope>
    <source>
        <strain evidence="2 3">MUCL2120</strain>
    </source>
</reference>
<feature type="region of interest" description="Disordered" evidence="1">
    <location>
        <begin position="153"/>
        <end position="223"/>
    </location>
</feature>
<comment type="caution">
    <text evidence="2">The sequence shown here is derived from an EMBL/GenBank/DDBJ whole genome shotgun (WGS) entry which is preliminary data.</text>
</comment>
<evidence type="ECO:0000256" key="1">
    <source>
        <dbReference type="SAM" id="MobiDB-lite"/>
    </source>
</evidence>
<dbReference type="EMBL" id="PQXJ01000290">
    <property type="protein sequence ID" value="TGO53640.1"/>
    <property type="molecule type" value="Genomic_DNA"/>
</dbReference>
<dbReference type="OrthoDB" id="3537865at2759"/>